<keyword evidence="1" id="KW-0472">Membrane</keyword>
<sequence length="129" mass="13525">MTRLGAFARQHPSLAAMILAATLLLRVLVPAGFMPVVEQGRVTLAQCSGYGPVVAKPMHHRGHHMPAPQTQSPCAFADLALPVLGGVNPLLLAEALAYIAILALLLVVIAAPRSPARLRPPLRAPPALV</sequence>
<name>A0A840FDR7_9SPHN</name>
<organism evidence="2 3">
    <name type="scientific">Sphingomonas jinjuensis</name>
    <dbReference type="NCBI Taxonomy" id="535907"/>
    <lineage>
        <taxon>Bacteria</taxon>
        <taxon>Pseudomonadati</taxon>
        <taxon>Pseudomonadota</taxon>
        <taxon>Alphaproteobacteria</taxon>
        <taxon>Sphingomonadales</taxon>
        <taxon>Sphingomonadaceae</taxon>
        <taxon>Sphingomonas</taxon>
    </lineage>
</organism>
<comment type="caution">
    <text evidence="2">The sequence shown here is derived from an EMBL/GenBank/DDBJ whole genome shotgun (WGS) entry which is preliminary data.</text>
</comment>
<keyword evidence="3" id="KW-1185">Reference proteome</keyword>
<evidence type="ECO:0000313" key="3">
    <source>
        <dbReference type="Proteomes" id="UP000529795"/>
    </source>
</evidence>
<feature type="transmembrane region" description="Helical" evidence="1">
    <location>
        <begin position="90"/>
        <end position="111"/>
    </location>
</feature>
<dbReference type="RefSeq" id="WP_183985934.1">
    <property type="nucleotide sequence ID" value="NZ_JACIEV010000008.1"/>
</dbReference>
<evidence type="ECO:0000256" key="1">
    <source>
        <dbReference type="SAM" id="Phobius"/>
    </source>
</evidence>
<dbReference type="EMBL" id="JACIEV010000008">
    <property type="protein sequence ID" value="MBB4154941.1"/>
    <property type="molecule type" value="Genomic_DNA"/>
</dbReference>
<keyword evidence="1" id="KW-0812">Transmembrane</keyword>
<gene>
    <name evidence="2" type="ORF">GGQ80_002857</name>
</gene>
<evidence type="ECO:0000313" key="2">
    <source>
        <dbReference type="EMBL" id="MBB4154941.1"/>
    </source>
</evidence>
<evidence type="ECO:0008006" key="4">
    <source>
        <dbReference type="Google" id="ProtNLM"/>
    </source>
</evidence>
<proteinExistence type="predicted"/>
<accession>A0A840FDR7</accession>
<protein>
    <recommendedName>
        <fullName evidence="4">DUF2946 domain-containing protein</fullName>
    </recommendedName>
</protein>
<dbReference type="AlphaFoldDB" id="A0A840FDR7"/>
<dbReference type="Proteomes" id="UP000529795">
    <property type="component" value="Unassembled WGS sequence"/>
</dbReference>
<keyword evidence="1" id="KW-1133">Transmembrane helix</keyword>
<reference evidence="2 3" key="1">
    <citation type="submission" date="2020-08" db="EMBL/GenBank/DDBJ databases">
        <title>Genomic Encyclopedia of Type Strains, Phase IV (KMG-IV): sequencing the most valuable type-strain genomes for metagenomic binning, comparative biology and taxonomic classification.</title>
        <authorList>
            <person name="Goeker M."/>
        </authorList>
    </citation>
    <scope>NUCLEOTIDE SEQUENCE [LARGE SCALE GENOMIC DNA]</scope>
    <source>
        <strain evidence="2 3">YC6723</strain>
    </source>
</reference>